<protein>
    <submittedName>
        <fullName evidence="1">Uncharacterized protein</fullName>
    </submittedName>
</protein>
<dbReference type="Proteomes" id="UP000095392">
    <property type="component" value="Unassembled WGS sequence"/>
</dbReference>
<proteinExistence type="predicted"/>
<reference evidence="1 2" key="1">
    <citation type="submission" date="2016-09" db="EMBL/GenBank/DDBJ databases">
        <title>Draft Genome Sequence of four Alteromonas macleodii strains isolated from copper coupons and grown long-term at elevated copper levels.</title>
        <authorList>
            <person name="Cusick K."/>
            <person name="Dale J."/>
            <person name="Little B."/>
            <person name="Biffinger J."/>
        </authorList>
    </citation>
    <scope>NUCLEOTIDE SEQUENCE [LARGE SCALE GENOMIC DNA]</scope>
    <source>
        <strain evidence="1 2">KCP01</strain>
    </source>
</reference>
<sequence length="53" mass="5933">MKFATSKSVGPYERLDFAVTGILQNQVNALFYITKSRSLRAASFKFAWCAIAN</sequence>
<keyword evidence="2" id="KW-1185">Reference proteome</keyword>
<comment type="caution">
    <text evidence="1">The sequence shown here is derived from an EMBL/GenBank/DDBJ whole genome shotgun (WGS) entry which is preliminary data.</text>
</comment>
<evidence type="ECO:0000313" key="1">
    <source>
        <dbReference type="EMBL" id="OES33244.1"/>
    </source>
</evidence>
<accession>A0AB36FV35</accession>
<gene>
    <name evidence="1" type="ORF">BFV95_1123</name>
</gene>
<dbReference type="AlphaFoldDB" id="A0AB36FV35"/>
<evidence type="ECO:0000313" key="2">
    <source>
        <dbReference type="Proteomes" id="UP000095392"/>
    </source>
</evidence>
<organism evidence="1 2">
    <name type="scientific">Alteromonas macleodii</name>
    <name type="common">Pseudoalteromonas macleodii</name>
    <dbReference type="NCBI Taxonomy" id="28108"/>
    <lineage>
        <taxon>Bacteria</taxon>
        <taxon>Pseudomonadati</taxon>
        <taxon>Pseudomonadota</taxon>
        <taxon>Gammaproteobacteria</taxon>
        <taxon>Alteromonadales</taxon>
        <taxon>Alteromonadaceae</taxon>
        <taxon>Alteromonas/Salinimonas group</taxon>
        <taxon>Alteromonas</taxon>
    </lineage>
</organism>
<name>A0AB36FV35_ALTMA</name>
<dbReference type="EMBL" id="MIPY01000008">
    <property type="protein sequence ID" value="OES33244.1"/>
    <property type="molecule type" value="Genomic_DNA"/>
</dbReference>